<feature type="domain" description="L-type lectin-like" evidence="6">
    <location>
        <begin position="1"/>
        <end position="144"/>
    </location>
</feature>
<keyword evidence="2" id="KW-0812">Transmembrane</keyword>
<dbReference type="InterPro" id="IPR013320">
    <property type="entry name" value="ConA-like_dom_sf"/>
</dbReference>
<dbReference type="GO" id="GO:0005537">
    <property type="term" value="F:D-mannose binding"/>
    <property type="evidence" value="ECO:0007669"/>
    <property type="project" value="TreeGrafter"/>
</dbReference>
<dbReference type="Proteomes" id="UP000479000">
    <property type="component" value="Unassembled WGS sequence"/>
</dbReference>
<dbReference type="InterPro" id="IPR005052">
    <property type="entry name" value="Lectin_leg"/>
</dbReference>
<evidence type="ECO:0000256" key="4">
    <source>
        <dbReference type="ARBA" id="ARBA00022989"/>
    </source>
</evidence>
<evidence type="ECO:0000313" key="7">
    <source>
        <dbReference type="EMBL" id="CAA9995657.1"/>
    </source>
</evidence>
<keyword evidence="3" id="KW-0732">Signal</keyword>
<dbReference type="EMBL" id="CADCXU010003898">
    <property type="protein sequence ID" value="CAA9995657.1"/>
    <property type="molecule type" value="Genomic_DNA"/>
</dbReference>
<evidence type="ECO:0000259" key="6">
    <source>
        <dbReference type="PROSITE" id="PS51328"/>
    </source>
</evidence>
<evidence type="ECO:0000313" key="8">
    <source>
        <dbReference type="Proteomes" id="UP000479000"/>
    </source>
</evidence>
<dbReference type="GO" id="GO:0030134">
    <property type="term" value="C:COPII-coated ER to Golgi transport vesicle"/>
    <property type="evidence" value="ECO:0007669"/>
    <property type="project" value="TreeGrafter"/>
</dbReference>
<proteinExistence type="predicted"/>
<evidence type="ECO:0000256" key="1">
    <source>
        <dbReference type="ARBA" id="ARBA00004479"/>
    </source>
</evidence>
<dbReference type="Pfam" id="PF03388">
    <property type="entry name" value="Lectin_leg-like"/>
    <property type="match status" value="1"/>
</dbReference>
<comment type="subcellular location">
    <subcellularLocation>
        <location evidence="1">Membrane</location>
        <topology evidence="1">Single-pass type I membrane protein</topology>
    </subcellularLocation>
</comment>
<gene>
    <name evidence="7" type="ORF">NTEN_LOCUS2448</name>
</gene>
<dbReference type="GO" id="GO:0005793">
    <property type="term" value="C:endoplasmic reticulum-Golgi intermediate compartment"/>
    <property type="evidence" value="ECO:0007669"/>
    <property type="project" value="TreeGrafter"/>
</dbReference>
<dbReference type="GO" id="GO:0006888">
    <property type="term" value="P:endoplasmic reticulum to Golgi vesicle-mediated transport"/>
    <property type="evidence" value="ECO:0007669"/>
    <property type="project" value="TreeGrafter"/>
</dbReference>
<sequence>MHVNFKIHGHGKDLFGDGMAIWYTKDRMIQGPVFGNMDYFHGLAIFIDTYSNHNGEHNFSPTWITKANSRNVSKPPESCCRPVTILAFRLPPANYPTTTTYFRCGCTNLIRPTSLRRIGLKLFHPPRSSSHLEVKYPKVVHNSN</sequence>
<keyword evidence="8" id="KW-1185">Reference proteome</keyword>
<dbReference type="PROSITE" id="PS51328">
    <property type="entry name" value="L_LECTIN_LIKE"/>
    <property type="match status" value="1"/>
</dbReference>
<dbReference type="AlphaFoldDB" id="A0A6H5G2G7"/>
<protein>
    <recommendedName>
        <fullName evidence="6">L-type lectin-like domain-containing protein</fullName>
    </recommendedName>
</protein>
<keyword evidence="4" id="KW-1133">Transmembrane helix</keyword>
<evidence type="ECO:0000256" key="3">
    <source>
        <dbReference type="ARBA" id="ARBA00022729"/>
    </source>
</evidence>
<dbReference type="OrthoDB" id="270293at2759"/>
<dbReference type="Gene3D" id="2.60.120.200">
    <property type="match status" value="1"/>
</dbReference>
<dbReference type="GO" id="GO:0000139">
    <property type="term" value="C:Golgi membrane"/>
    <property type="evidence" value="ECO:0007669"/>
    <property type="project" value="TreeGrafter"/>
</dbReference>
<dbReference type="PANTHER" id="PTHR12223:SF45">
    <property type="entry name" value="RE50040P"/>
    <property type="match status" value="1"/>
</dbReference>
<evidence type="ECO:0000256" key="2">
    <source>
        <dbReference type="ARBA" id="ARBA00022692"/>
    </source>
</evidence>
<keyword evidence="5" id="KW-0472">Membrane</keyword>
<dbReference type="GO" id="GO:0005789">
    <property type="term" value="C:endoplasmic reticulum membrane"/>
    <property type="evidence" value="ECO:0007669"/>
    <property type="project" value="TreeGrafter"/>
</dbReference>
<organism evidence="7 8">
    <name type="scientific">Nesidiocoris tenuis</name>
    <dbReference type="NCBI Taxonomy" id="355587"/>
    <lineage>
        <taxon>Eukaryota</taxon>
        <taxon>Metazoa</taxon>
        <taxon>Ecdysozoa</taxon>
        <taxon>Arthropoda</taxon>
        <taxon>Hexapoda</taxon>
        <taxon>Insecta</taxon>
        <taxon>Pterygota</taxon>
        <taxon>Neoptera</taxon>
        <taxon>Paraneoptera</taxon>
        <taxon>Hemiptera</taxon>
        <taxon>Heteroptera</taxon>
        <taxon>Panheteroptera</taxon>
        <taxon>Cimicomorpha</taxon>
        <taxon>Miridae</taxon>
        <taxon>Dicyphina</taxon>
        <taxon>Nesidiocoris</taxon>
    </lineage>
</organism>
<name>A0A6H5G2G7_9HEMI</name>
<dbReference type="InterPro" id="IPR051136">
    <property type="entry name" value="Intracellular_Lectin-GPT"/>
</dbReference>
<accession>A0A6H5G2G7</accession>
<reference evidence="7 8" key="1">
    <citation type="submission" date="2020-02" db="EMBL/GenBank/DDBJ databases">
        <authorList>
            <person name="Ferguson B K."/>
        </authorList>
    </citation>
    <scope>NUCLEOTIDE SEQUENCE [LARGE SCALE GENOMIC DNA]</scope>
</reference>
<dbReference type="SUPFAM" id="SSF49899">
    <property type="entry name" value="Concanavalin A-like lectins/glucanases"/>
    <property type="match status" value="1"/>
</dbReference>
<evidence type="ECO:0000256" key="5">
    <source>
        <dbReference type="ARBA" id="ARBA00023136"/>
    </source>
</evidence>
<dbReference type="PANTHER" id="PTHR12223">
    <property type="entry name" value="VESICULAR MANNOSE-BINDING LECTIN"/>
    <property type="match status" value="1"/>
</dbReference>